<dbReference type="InterPro" id="IPR007474">
    <property type="entry name" value="ApaG_domain"/>
</dbReference>
<reference evidence="4 5" key="1">
    <citation type="submission" date="2019-03" db="EMBL/GenBank/DDBJ databases">
        <title>Genomic Encyclopedia of Type Strains, Phase IV (KMG-IV): sequencing the most valuable type-strain genomes for metagenomic binning, comparative biology and taxonomic classification.</title>
        <authorList>
            <person name="Goeker M."/>
        </authorList>
    </citation>
    <scope>NUCLEOTIDE SEQUENCE [LARGE SCALE GENOMIC DNA]</scope>
    <source>
        <strain evidence="4 5">DSM 23344</strain>
    </source>
</reference>
<dbReference type="InterPro" id="IPR023065">
    <property type="entry name" value="Uncharacterised_ApaG"/>
</dbReference>
<evidence type="ECO:0000256" key="2">
    <source>
        <dbReference type="HAMAP-Rule" id="MF_00791"/>
    </source>
</evidence>
<keyword evidence="5" id="KW-1185">Reference proteome</keyword>
<feature type="domain" description="ApaG" evidence="3">
    <location>
        <begin position="5"/>
        <end position="137"/>
    </location>
</feature>
<dbReference type="PANTHER" id="PTHR47191:SF2">
    <property type="entry name" value="OS05G0170800 PROTEIN"/>
    <property type="match status" value="1"/>
</dbReference>
<dbReference type="EMBL" id="SLWX01000015">
    <property type="protein sequence ID" value="TCO73738.1"/>
    <property type="molecule type" value="Genomic_DNA"/>
</dbReference>
<dbReference type="SUPFAM" id="SSF110069">
    <property type="entry name" value="ApaG-like"/>
    <property type="match status" value="1"/>
</dbReference>
<protein>
    <recommendedName>
        <fullName evidence="1 2">Protein ApaG</fullName>
    </recommendedName>
</protein>
<name>A0A4R2KU76_9GAMM</name>
<comment type="caution">
    <text evidence="4">The sequence shown here is derived from an EMBL/GenBank/DDBJ whole genome shotgun (WGS) entry which is preliminary data.</text>
</comment>
<dbReference type="HAMAP" id="MF_00791">
    <property type="entry name" value="ApaG"/>
    <property type="match status" value="1"/>
</dbReference>
<evidence type="ECO:0000313" key="4">
    <source>
        <dbReference type="EMBL" id="TCO73738.1"/>
    </source>
</evidence>
<sequence length="137" mass="15155">MTEKAFDPDNVTVDVRTTYLPSHSSPESGQFTFAYTIDITNFGRQPVQLLSRHWQITDGNGDVQEVRGDGVVGEQPVIEPGTHFRYTSGATLPTPVGYMQGEYTMIVHDGGEMDPKEQPAFEVPIRAFTLHTPTALN</sequence>
<accession>A0A4R2KU76</accession>
<dbReference type="PROSITE" id="PS51087">
    <property type="entry name" value="APAG"/>
    <property type="match status" value="1"/>
</dbReference>
<dbReference type="InterPro" id="IPR036767">
    <property type="entry name" value="ApaG_sf"/>
</dbReference>
<evidence type="ECO:0000313" key="5">
    <source>
        <dbReference type="Proteomes" id="UP000294980"/>
    </source>
</evidence>
<dbReference type="RefSeq" id="WP_117319338.1">
    <property type="nucleotide sequence ID" value="NZ_QQSW01000024.1"/>
</dbReference>
<gene>
    <name evidence="2" type="primary">apaG</name>
    <name evidence="4" type="ORF">EV688_11555</name>
</gene>
<proteinExistence type="inferred from homology"/>
<dbReference type="InterPro" id="IPR050718">
    <property type="entry name" value="ApaG-like"/>
</dbReference>
<organism evidence="4 5">
    <name type="scientific">Chromatocurvus halotolerans</name>
    <dbReference type="NCBI Taxonomy" id="1132028"/>
    <lineage>
        <taxon>Bacteria</taxon>
        <taxon>Pseudomonadati</taxon>
        <taxon>Pseudomonadota</taxon>
        <taxon>Gammaproteobacteria</taxon>
        <taxon>Cellvibrionales</taxon>
        <taxon>Halieaceae</taxon>
        <taxon>Chromatocurvus</taxon>
    </lineage>
</organism>
<dbReference type="AlphaFoldDB" id="A0A4R2KU76"/>
<dbReference type="NCBIfam" id="NF003967">
    <property type="entry name" value="PRK05461.1"/>
    <property type="match status" value="1"/>
</dbReference>
<dbReference type="Gene3D" id="2.60.40.1470">
    <property type="entry name" value="ApaG domain"/>
    <property type="match status" value="1"/>
</dbReference>
<dbReference type="OrthoDB" id="9795226at2"/>
<dbReference type="Pfam" id="PF04379">
    <property type="entry name" value="DUF525"/>
    <property type="match status" value="1"/>
</dbReference>
<evidence type="ECO:0000259" key="3">
    <source>
        <dbReference type="PROSITE" id="PS51087"/>
    </source>
</evidence>
<dbReference type="Proteomes" id="UP000294980">
    <property type="component" value="Unassembled WGS sequence"/>
</dbReference>
<dbReference type="PANTHER" id="PTHR47191">
    <property type="entry name" value="OS05G0170800 PROTEIN"/>
    <property type="match status" value="1"/>
</dbReference>
<evidence type="ECO:0000256" key="1">
    <source>
        <dbReference type="ARBA" id="ARBA00017693"/>
    </source>
</evidence>